<evidence type="ECO:0000313" key="3">
    <source>
        <dbReference type="Proteomes" id="UP000789739"/>
    </source>
</evidence>
<sequence>MCANLQPEFPPPHRCRISNYTANFNLDGEFYASSIHDFEVVHAARSSFGVLHYSRKRRRSYTRFSIGERFRASVRLSLKLFGRGITQTKPIYYSERRNEDLEDAEKKLSEETSGNDKASGKTDASVTTETFGLSIEETVNTGFGVRFNGIFYSRGRRKFLSSYLRETEGVIEEDRSIYHPPKKKVILNPNYGKRTFYVQPAVS</sequence>
<dbReference type="EMBL" id="CAJVPI010000031">
    <property type="protein sequence ID" value="CAG8461498.1"/>
    <property type="molecule type" value="Genomic_DNA"/>
</dbReference>
<name>A0A9N8YX42_9GLOM</name>
<keyword evidence="3" id="KW-1185">Reference proteome</keyword>
<accession>A0A9N8YX42</accession>
<feature type="region of interest" description="Disordered" evidence="1">
    <location>
        <begin position="102"/>
        <end position="123"/>
    </location>
</feature>
<proteinExistence type="predicted"/>
<reference evidence="2" key="1">
    <citation type="submission" date="2021-06" db="EMBL/GenBank/DDBJ databases">
        <authorList>
            <person name="Kallberg Y."/>
            <person name="Tangrot J."/>
            <person name="Rosling A."/>
        </authorList>
    </citation>
    <scope>NUCLEOTIDE SEQUENCE</scope>
    <source>
        <strain evidence="2">BR232B</strain>
    </source>
</reference>
<evidence type="ECO:0000256" key="1">
    <source>
        <dbReference type="SAM" id="MobiDB-lite"/>
    </source>
</evidence>
<feature type="compositionally biased region" description="Polar residues" evidence="1">
    <location>
        <begin position="111"/>
        <end position="123"/>
    </location>
</feature>
<gene>
    <name evidence="2" type="ORF">PBRASI_LOCUS610</name>
</gene>
<comment type="caution">
    <text evidence="2">The sequence shown here is derived from an EMBL/GenBank/DDBJ whole genome shotgun (WGS) entry which is preliminary data.</text>
</comment>
<protein>
    <submittedName>
        <fullName evidence="2">640_t:CDS:1</fullName>
    </submittedName>
</protein>
<evidence type="ECO:0000313" key="2">
    <source>
        <dbReference type="EMBL" id="CAG8461498.1"/>
    </source>
</evidence>
<dbReference type="Proteomes" id="UP000789739">
    <property type="component" value="Unassembled WGS sequence"/>
</dbReference>
<dbReference type="AlphaFoldDB" id="A0A9N8YX42"/>
<organism evidence="2 3">
    <name type="scientific">Paraglomus brasilianum</name>
    <dbReference type="NCBI Taxonomy" id="144538"/>
    <lineage>
        <taxon>Eukaryota</taxon>
        <taxon>Fungi</taxon>
        <taxon>Fungi incertae sedis</taxon>
        <taxon>Mucoromycota</taxon>
        <taxon>Glomeromycotina</taxon>
        <taxon>Glomeromycetes</taxon>
        <taxon>Paraglomerales</taxon>
        <taxon>Paraglomeraceae</taxon>
        <taxon>Paraglomus</taxon>
    </lineage>
</organism>